<comment type="caution">
    <text evidence="2">The sequence shown here is derived from an EMBL/GenBank/DDBJ whole genome shotgun (WGS) entry which is preliminary data.</text>
</comment>
<proteinExistence type="predicted"/>
<reference evidence="2 3" key="1">
    <citation type="submission" date="2015-08" db="EMBL/GenBank/DDBJ databases">
        <title>Next Generation Sequencing and Analysis of the Genome of Puccinia sorghi L Schw, the Causal Agent of Maize Common Rust.</title>
        <authorList>
            <person name="Rochi L."/>
            <person name="Burguener G."/>
            <person name="Darino M."/>
            <person name="Turjanski A."/>
            <person name="Kreff E."/>
            <person name="Dieguez M.J."/>
            <person name="Sacco F."/>
        </authorList>
    </citation>
    <scope>NUCLEOTIDE SEQUENCE [LARGE SCALE GENOMIC DNA]</scope>
    <source>
        <strain evidence="2 3">RO10H11247</strain>
    </source>
</reference>
<dbReference type="EMBL" id="LAVV01007392">
    <property type="protein sequence ID" value="KNZ56076.1"/>
    <property type="molecule type" value="Genomic_DNA"/>
</dbReference>
<sequence>MISCETYCNSEIDPDQNFQHTQHIEFPRKIFKMTMPTTGIPFAHMSCNFCKAHCSPLKTQIFFPFCYLSSYTFPQRYEKKIQRKRILQEKIGCQLKVKSLDLKIKKVKMRIKIVTSPIKNLVQRQRKVNMKPKMIKFLVHTAPMSTFLRTTKKMTKTRILKKTHQKNGTLTTKNENLTVVKLRVFLHRFQLIFGFTAEDWNHYDMICPYNTRLRVHTPTTSFSPRALPHSPHSQIPAHFHSLKHPPDLSASLLRPPAAQTPDPLATQPARFAPTAPSKPLKPNPPLCPRLFATTLPPPLTKALFFRRLQKQRIIFSDYKIPENTFLCLLWPASASSMYHALRSSYSWEPQLLPCLKRLQKRNLYTVLYATYVLKNIFTIKLSKQSVWALRASETEKQFFLLLFLFCR</sequence>
<keyword evidence="3" id="KW-1185">Reference proteome</keyword>
<evidence type="ECO:0000313" key="2">
    <source>
        <dbReference type="EMBL" id="KNZ56076.1"/>
    </source>
</evidence>
<name>A0A0L6V5J7_9BASI</name>
<feature type="region of interest" description="Disordered" evidence="1">
    <location>
        <begin position="250"/>
        <end position="283"/>
    </location>
</feature>
<feature type="region of interest" description="Disordered" evidence="1">
    <location>
        <begin position="221"/>
        <end position="240"/>
    </location>
</feature>
<dbReference type="Proteomes" id="UP000037035">
    <property type="component" value="Unassembled WGS sequence"/>
</dbReference>
<gene>
    <name evidence="2" type="ORF">VP01_24g2</name>
</gene>
<protein>
    <submittedName>
        <fullName evidence="2">Uncharacterized protein</fullName>
    </submittedName>
</protein>
<accession>A0A0L6V5J7</accession>
<dbReference type="VEuPathDB" id="FungiDB:VP01_24g2"/>
<evidence type="ECO:0000256" key="1">
    <source>
        <dbReference type="SAM" id="MobiDB-lite"/>
    </source>
</evidence>
<organism evidence="2 3">
    <name type="scientific">Puccinia sorghi</name>
    <dbReference type="NCBI Taxonomy" id="27349"/>
    <lineage>
        <taxon>Eukaryota</taxon>
        <taxon>Fungi</taxon>
        <taxon>Dikarya</taxon>
        <taxon>Basidiomycota</taxon>
        <taxon>Pucciniomycotina</taxon>
        <taxon>Pucciniomycetes</taxon>
        <taxon>Pucciniales</taxon>
        <taxon>Pucciniaceae</taxon>
        <taxon>Puccinia</taxon>
    </lineage>
</organism>
<dbReference type="AlphaFoldDB" id="A0A0L6V5J7"/>
<evidence type="ECO:0000313" key="3">
    <source>
        <dbReference type="Proteomes" id="UP000037035"/>
    </source>
</evidence>